<protein>
    <submittedName>
        <fullName evidence="1">LmbE family protein</fullName>
    </submittedName>
</protein>
<dbReference type="Pfam" id="PF02585">
    <property type="entry name" value="PIG-L"/>
    <property type="match status" value="1"/>
</dbReference>
<proteinExistence type="predicted"/>
<dbReference type="PANTHER" id="PTHR12993">
    <property type="entry name" value="N-ACETYLGLUCOSAMINYL-PHOSPHATIDYLINOSITOL DE-N-ACETYLASE-RELATED"/>
    <property type="match status" value="1"/>
</dbReference>
<keyword evidence="2" id="KW-1185">Reference proteome</keyword>
<dbReference type="STRING" id="688269.Theth_0446"/>
<evidence type="ECO:0000313" key="2">
    <source>
        <dbReference type="Proteomes" id="UP000006804"/>
    </source>
</evidence>
<dbReference type="Gene3D" id="3.40.50.10320">
    <property type="entry name" value="LmbE-like"/>
    <property type="match status" value="1"/>
</dbReference>
<dbReference type="RefSeq" id="WP_013931764.1">
    <property type="nucleotide sequence ID" value="NC_015707.1"/>
</dbReference>
<dbReference type="InterPro" id="IPR024078">
    <property type="entry name" value="LmbE-like_dom_sf"/>
</dbReference>
<dbReference type="PATRIC" id="fig|688269.3.peg.456"/>
<sequence>MKIQGQNIFEEFLKVPKLDEMKNILCVQPHPDDVDLSIGGIVAKLTQMGAKITYVTVTDGSAGTLDESIMGSKLSSIRKREQEEAAKILGVSELIWLDFEDLGSYTVEEVRVKIVEIIREKKPDAVLTVDPFLPYEAHPDHTKCGLATAQAVLFYRLPKILGGSCEKTVKIIGFFNSSKPNTIFELTEEDFQRKMKALSCHRSQFDEGTLQMIASYFTIRSQIYKTNHAVETLKILPPIALHVFPEVEQL</sequence>
<accession>F7YW52</accession>
<dbReference type="OrthoDB" id="9778719at2"/>
<name>F7YW52_9THEM</name>
<dbReference type="PANTHER" id="PTHR12993:SF11">
    <property type="entry name" value="N-ACETYLGLUCOSAMINYL-PHOSPHATIDYLINOSITOL DE-N-ACETYLASE"/>
    <property type="match status" value="1"/>
</dbReference>
<dbReference type="Proteomes" id="UP000006804">
    <property type="component" value="Chromosome"/>
</dbReference>
<dbReference type="AlphaFoldDB" id="F7YW52"/>
<evidence type="ECO:0000313" key="1">
    <source>
        <dbReference type="EMBL" id="AEH50541.1"/>
    </source>
</evidence>
<organism evidence="1 2">
    <name type="scientific">Pseudothermotoga thermarum DSM 5069</name>
    <dbReference type="NCBI Taxonomy" id="688269"/>
    <lineage>
        <taxon>Bacteria</taxon>
        <taxon>Thermotogati</taxon>
        <taxon>Thermotogota</taxon>
        <taxon>Thermotogae</taxon>
        <taxon>Thermotogales</taxon>
        <taxon>Thermotogaceae</taxon>
        <taxon>Pseudothermotoga</taxon>
    </lineage>
</organism>
<dbReference type="KEGG" id="tta:Theth_0446"/>
<dbReference type="HOGENOM" id="CLU_049311_3_2_0"/>
<gene>
    <name evidence="1" type="ORF">Theth_0446</name>
</gene>
<reference evidence="1 2" key="1">
    <citation type="submission" date="2010-11" db="EMBL/GenBank/DDBJ databases">
        <title>The complete genome of Thermotoga thermarum DSM 5069.</title>
        <authorList>
            <consortium name="US DOE Joint Genome Institute (JGI-PGF)"/>
            <person name="Lucas S."/>
            <person name="Copeland A."/>
            <person name="Lapidus A."/>
            <person name="Bruce D."/>
            <person name="Goodwin L."/>
            <person name="Pitluck S."/>
            <person name="Kyrpides N."/>
            <person name="Mavromatis K."/>
            <person name="Ivanova N."/>
            <person name="Zeytun A."/>
            <person name="Brettin T."/>
            <person name="Detter J.C."/>
            <person name="Tapia R."/>
            <person name="Han C."/>
            <person name="Land M."/>
            <person name="Hauser L."/>
            <person name="Markowitz V."/>
            <person name="Cheng J.-F."/>
            <person name="Hugenholtz P."/>
            <person name="Woyke T."/>
            <person name="Wu D."/>
            <person name="Spring S."/>
            <person name="Schroeder M."/>
            <person name="Brambilla E."/>
            <person name="Klenk H.-P."/>
            <person name="Eisen J.A."/>
        </authorList>
    </citation>
    <scope>NUCLEOTIDE SEQUENCE [LARGE SCALE GENOMIC DNA]</scope>
    <source>
        <strain evidence="1 2">DSM 5069</strain>
    </source>
</reference>
<dbReference type="eggNOG" id="COG2120">
    <property type="taxonomic scope" value="Bacteria"/>
</dbReference>
<dbReference type="InterPro" id="IPR003737">
    <property type="entry name" value="GlcNAc_PI_deacetylase-related"/>
</dbReference>
<dbReference type="GO" id="GO:0016811">
    <property type="term" value="F:hydrolase activity, acting on carbon-nitrogen (but not peptide) bonds, in linear amides"/>
    <property type="evidence" value="ECO:0007669"/>
    <property type="project" value="TreeGrafter"/>
</dbReference>
<dbReference type="SUPFAM" id="SSF102588">
    <property type="entry name" value="LmbE-like"/>
    <property type="match status" value="1"/>
</dbReference>
<dbReference type="EMBL" id="CP002351">
    <property type="protein sequence ID" value="AEH50541.1"/>
    <property type="molecule type" value="Genomic_DNA"/>
</dbReference>